<evidence type="ECO:0000313" key="1">
    <source>
        <dbReference type="EMBL" id="KAK9235088.1"/>
    </source>
</evidence>
<comment type="caution">
    <text evidence="1">The sequence shown here is derived from an EMBL/GenBank/DDBJ whole genome shotgun (WGS) entry which is preliminary data.</text>
</comment>
<accession>A0ACC3SU01</accession>
<reference evidence="2" key="1">
    <citation type="journal article" date="2024" name="Front. Bioeng. Biotechnol.">
        <title>Genome-scale model development and genomic sequencing of the oleaginous clade Lipomyces.</title>
        <authorList>
            <person name="Czajka J.J."/>
            <person name="Han Y."/>
            <person name="Kim J."/>
            <person name="Mondo S.J."/>
            <person name="Hofstad B.A."/>
            <person name="Robles A."/>
            <person name="Haridas S."/>
            <person name="Riley R."/>
            <person name="LaButti K."/>
            <person name="Pangilinan J."/>
            <person name="Andreopoulos W."/>
            <person name="Lipzen A."/>
            <person name="Yan J."/>
            <person name="Wang M."/>
            <person name="Ng V."/>
            <person name="Grigoriev I.V."/>
            <person name="Spatafora J.W."/>
            <person name="Magnuson J.K."/>
            <person name="Baker S.E."/>
            <person name="Pomraning K.R."/>
        </authorList>
    </citation>
    <scope>NUCLEOTIDE SEQUENCE [LARGE SCALE GENOMIC DNA]</scope>
    <source>
        <strain evidence="2">CBS 7786</strain>
    </source>
</reference>
<proteinExistence type="predicted"/>
<dbReference type="Proteomes" id="UP001433508">
    <property type="component" value="Unassembled WGS sequence"/>
</dbReference>
<name>A0ACC3SU01_LIPKO</name>
<evidence type="ECO:0000313" key="2">
    <source>
        <dbReference type="Proteomes" id="UP001433508"/>
    </source>
</evidence>
<protein>
    <submittedName>
        <fullName evidence="1">Short-chain dehydrogenase reductase</fullName>
    </submittedName>
</protein>
<organism evidence="1 2">
    <name type="scientific">Lipomyces kononenkoae</name>
    <name type="common">Yeast</name>
    <dbReference type="NCBI Taxonomy" id="34357"/>
    <lineage>
        <taxon>Eukaryota</taxon>
        <taxon>Fungi</taxon>
        <taxon>Dikarya</taxon>
        <taxon>Ascomycota</taxon>
        <taxon>Saccharomycotina</taxon>
        <taxon>Lipomycetes</taxon>
        <taxon>Lipomycetales</taxon>
        <taxon>Lipomycetaceae</taxon>
        <taxon>Lipomyces</taxon>
    </lineage>
</organism>
<dbReference type="EMBL" id="MU971431">
    <property type="protein sequence ID" value="KAK9235088.1"/>
    <property type="molecule type" value="Genomic_DNA"/>
</dbReference>
<sequence>MAFRYKCVLLVGATSGIGAAMADKLVREGVKVIAVGRRQDRLDGFVRKHGTNRASGIRFDVTDRAGMDSFVNGVVEKYPDLDCVFLNAGMQTSIRLSRPEEVNLDAFHHEINTNFTSLVDLSIKFLVHLLKKDYPTGLIITGSHLSIIPAATLPAYCASKAALRTFVDCLRKQNEKAKTKIIEISAPVVQTELHDYLGEEQGRSMGMPVNEFVQKAYDKISAGEEIVIIGPFFSEEKYMDVVTKRQQLLDGLSNMLLRHFEL</sequence>
<gene>
    <name evidence="1" type="ORF">V1525DRAFT_410938</name>
</gene>
<keyword evidence="2" id="KW-1185">Reference proteome</keyword>